<comment type="catalytic activity">
    <reaction evidence="5">
        <text>N(6)-[(R)-lipoyl]-L-lysyl-[protein] + pyruvate + H(+) = N(6)-[(R)-S(8)-acetyldihydrolipoyl]-L-lysyl-[protein] + CO2</text>
        <dbReference type="Rhea" id="RHEA:19189"/>
        <dbReference type="Rhea" id="RHEA-COMP:10474"/>
        <dbReference type="Rhea" id="RHEA-COMP:10478"/>
        <dbReference type="ChEBI" id="CHEBI:15361"/>
        <dbReference type="ChEBI" id="CHEBI:15378"/>
        <dbReference type="ChEBI" id="CHEBI:16526"/>
        <dbReference type="ChEBI" id="CHEBI:83099"/>
        <dbReference type="ChEBI" id="CHEBI:83111"/>
        <dbReference type="EC" id="1.2.4.1"/>
    </reaction>
</comment>
<organism evidence="7 8">
    <name type="scientific">Reyranella soli</name>
    <dbReference type="NCBI Taxonomy" id="1230389"/>
    <lineage>
        <taxon>Bacteria</taxon>
        <taxon>Pseudomonadati</taxon>
        <taxon>Pseudomonadota</taxon>
        <taxon>Alphaproteobacteria</taxon>
        <taxon>Hyphomicrobiales</taxon>
        <taxon>Reyranellaceae</taxon>
        <taxon>Reyranella</taxon>
    </lineage>
</organism>
<evidence type="ECO:0000256" key="5">
    <source>
        <dbReference type="ARBA" id="ARBA00051231"/>
    </source>
</evidence>
<dbReference type="Gene3D" id="3.40.50.970">
    <property type="match status" value="1"/>
</dbReference>
<reference evidence="7 8" key="1">
    <citation type="submission" date="2019-07" db="EMBL/GenBank/DDBJ databases">
        <title>Whole genome shotgun sequence of Reyranella soli NBRC 108950.</title>
        <authorList>
            <person name="Hosoyama A."/>
            <person name="Uohara A."/>
            <person name="Ohji S."/>
            <person name="Ichikawa N."/>
        </authorList>
    </citation>
    <scope>NUCLEOTIDE SEQUENCE [LARGE SCALE GENOMIC DNA]</scope>
    <source>
        <strain evidence="7 8">NBRC 108950</strain>
    </source>
</reference>
<evidence type="ECO:0000313" key="7">
    <source>
        <dbReference type="EMBL" id="GEP53978.1"/>
    </source>
</evidence>
<evidence type="ECO:0000256" key="4">
    <source>
        <dbReference type="ARBA" id="ARBA00025211"/>
    </source>
</evidence>
<dbReference type="OrthoDB" id="9766715at2"/>
<dbReference type="SUPFAM" id="SSF52518">
    <property type="entry name" value="Thiamin diphosphate-binding fold (THDP-binding)"/>
    <property type="match status" value="1"/>
</dbReference>
<evidence type="ECO:0000259" key="6">
    <source>
        <dbReference type="Pfam" id="PF00676"/>
    </source>
</evidence>
<sequence length="330" mass="36089">MSLAREPLTKATAIQLFKSLYLARRSEEYIVKHYPENLMRTPMHMSMGQEFVCVGVCAALEGKADVFASYRSHAAFLAQTHDTDRFFSELYGRTSGTGEGKGGSMHLAAPDQGHILSSGVVATQIPVAVGAAFANRQLKTGRTAVVFFGDGAADAGVFWESINAAALFKLPVIFVCEDNGYAVDTPREARQMSKTLSDAVKPFGADTYDDDSGDVESVYGLAKEAAAKAHRDGRPAFLNIKCCRYLEHVGIGTDWNWGYRDQATVEREWIDRDALKMQRARLAKHQVTESAIAAIEDEIDKAIQASVKRASQAPIPTPDRLHAGVFHEKA</sequence>
<dbReference type="AlphaFoldDB" id="A0A512N4T0"/>
<dbReference type="PANTHER" id="PTHR11516:SF60">
    <property type="entry name" value="PYRUVATE DEHYDROGENASE E1 COMPONENT SUBUNIT ALPHA"/>
    <property type="match status" value="1"/>
</dbReference>
<dbReference type="InterPro" id="IPR001017">
    <property type="entry name" value="DH_E1"/>
</dbReference>
<dbReference type="RefSeq" id="WP_147147094.1">
    <property type="nucleotide sequence ID" value="NZ_BKAJ01000020.1"/>
</dbReference>
<evidence type="ECO:0000256" key="2">
    <source>
        <dbReference type="ARBA" id="ARBA00023002"/>
    </source>
</evidence>
<dbReference type="InterPro" id="IPR029061">
    <property type="entry name" value="THDP-binding"/>
</dbReference>
<name>A0A512N4T0_9HYPH</name>
<comment type="cofactor">
    <cofactor evidence="1">
        <name>thiamine diphosphate</name>
        <dbReference type="ChEBI" id="CHEBI:58937"/>
    </cofactor>
</comment>
<comment type="function">
    <text evidence="4">The pyruvate dehydrogenase complex catalyzes the overall conversion of pyruvate to acetyl-CoA and CO(2). It contains multiple copies of three enzymatic components: pyruvate dehydrogenase (E1), dihydrolipoamide acetyltransferase (E2) and lipoamide dehydrogenase (E3).</text>
</comment>
<keyword evidence="2" id="KW-0560">Oxidoreductase</keyword>
<dbReference type="Proteomes" id="UP000321058">
    <property type="component" value="Unassembled WGS sequence"/>
</dbReference>
<evidence type="ECO:0000313" key="8">
    <source>
        <dbReference type="Proteomes" id="UP000321058"/>
    </source>
</evidence>
<evidence type="ECO:0000256" key="3">
    <source>
        <dbReference type="ARBA" id="ARBA00023052"/>
    </source>
</evidence>
<dbReference type="CDD" id="cd02000">
    <property type="entry name" value="TPP_E1_PDC_ADC_BCADC"/>
    <property type="match status" value="1"/>
</dbReference>
<dbReference type="GO" id="GO:0006086">
    <property type="term" value="P:pyruvate decarboxylation to acetyl-CoA"/>
    <property type="evidence" value="ECO:0007669"/>
    <property type="project" value="TreeGrafter"/>
</dbReference>
<dbReference type="Pfam" id="PF00676">
    <property type="entry name" value="E1_dh"/>
    <property type="match status" value="1"/>
</dbReference>
<accession>A0A512N4T0</accession>
<gene>
    <name evidence="7" type="primary">pdhA1</name>
    <name evidence="7" type="ORF">RSO01_11440</name>
</gene>
<dbReference type="PANTHER" id="PTHR11516">
    <property type="entry name" value="PYRUVATE DEHYDROGENASE E1 COMPONENT, ALPHA SUBUNIT BACTERIAL AND ORGANELLAR"/>
    <property type="match status" value="1"/>
</dbReference>
<dbReference type="InterPro" id="IPR050642">
    <property type="entry name" value="PDH_E1_Alpha_Subunit"/>
</dbReference>
<dbReference type="EMBL" id="BKAJ01000020">
    <property type="protein sequence ID" value="GEP53978.1"/>
    <property type="molecule type" value="Genomic_DNA"/>
</dbReference>
<proteinExistence type="predicted"/>
<evidence type="ECO:0000256" key="1">
    <source>
        <dbReference type="ARBA" id="ARBA00001964"/>
    </source>
</evidence>
<protein>
    <submittedName>
        <fullName evidence="7">Acetoin:2,6-dichlorophenolindophenol oxidoreductase subunit alpha</fullName>
    </submittedName>
</protein>
<feature type="domain" description="Dehydrogenase E1 component" evidence="6">
    <location>
        <begin position="22"/>
        <end position="318"/>
    </location>
</feature>
<keyword evidence="3" id="KW-0786">Thiamine pyrophosphate</keyword>
<comment type="caution">
    <text evidence="7">The sequence shown here is derived from an EMBL/GenBank/DDBJ whole genome shotgun (WGS) entry which is preliminary data.</text>
</comment>
<keyword evidence="8" id="KW-1185">Reference proteome</keyword>
<dbReference type="GO" id="GO:0004739">
    <property type="term" value="F:pyruvate dehydrogenase (acetyl-transferring) activity"/>
    <property type="evidence" value="ECO:0007669"/>
    <property type="project" value="UniProtKB-EC"/>
</dbReference>